<dbReference type="GO" id="GO:0016887">
    <property type="term" value="F:ATP hydrolysis activity"/>
    <property type="evidence" value="ECO:0007669"/>
    <property type="project" value="TreeGrafter"/>
</dbReference>
<dbReference type="AlphaFoldDB" id="A0A9E4ZGK7"/>
<protein>
    <recommendedName>
        <fullName evidence="1">Cytidyltransferase-like domain-containing protein</fullName>
    </recommendedName>
</protein>
<sequence length="404" mass="45195">MNQPCSKEVAILRDIIMHIHKHHCQLVLALTGGGAGAIDQLLRYGGGSATVLEAIVPYSSKALDELIGKKPEKYASTVTVRAMAMAAYRRALSLAGNDDRVAGKGLIGVAASCKLSVGDDEREGREHKIFVAIQSFDKTLVRTLILRKERSREEEEYIATCMVVDSIAKECSWTGNLLLEELLHGDEVVEEREATASKEVAKMLALPDNIMNSLDLVSDVVQFDLGSETVTEKPEVIFPGSFDPCHNNHIQMAELAFNKLGKKVHFEVSLTNVDKPPIDLISLQERLDSLRKYKDGVFFGGFLLTVAPLFVQKVNLFENATFIIGADTANRLFKTRYYRNEEDMRDMLEHFRITKTHFLVFQRKGVDIELEPEILDLCEVIPLDDYLDNGTSSTSIRKELCKDE</sequence>
<proteinExistence type="predicted"/>
<evidence type="ECO:0000259" key="1">
    <source>
        <dbReference type="Pfam" id="PF01467"/>
    </source>
</evidence>
<dbReference type="SUPFAM" id="SSF52374">
    <property type="entry name" value="Nucleotidylyl transferase"/>
    <property type="match status" value="1"/>
</dbReference>
<keyword evidence="3" id="KW-1185">Reference proteome</keyword>
<evidence type="ECO:0000313" key="2">
    <source>
        <dbReference type="EMBL" id="MCM1986539.1"/>
    </source>
</evidence>
<dbReference type="InterPro" id="IPR014729">
    <property type="entry name" value="Rossmann-like_a/b/a_fold"/>
</dbReference>
<dbReference type="Gene3D" id="3.90.950.20">
    <property type="entry name" value="CinA-like"/>
    <property type="match status" value="1"/>
</dbReference>
<dbReference type="GO" id="GO:0005737">
    <property type="term" value="C:cytoplasm"/>
    <property type="evidence" value="ECO:0007669"/>
    <property type="project" value="TreeGrafter"/>
</dbReference>
<gene>
    <name evidence="2" type="ORF">KDK67_05925</name>
</gene>
<feature type="domain" description="Cytidyltransferase-like" evidence="1">
    <location>
        <begin position="237"/>
        <end position="398"/>
    </location>
</feature>
<reference evidence="2" key="2">
    <citation type="submission" date="2021-04" db="EMBL/GenBank/DDBJ databases">
        <authorList>
            <person name="Dong X."/>
        </authorList>
    </citation>
    <scope>NUCLEOTIDE SEQUENCE</scope>
    <source>
        <strain evidence="2">LLY</strain>
    </source>
</reference>
<reference evidence="2" key="1">
    <citation type="journal article" date="2021" name="mSystems">
        <title>Bacteria and Archaea Synergistically Convert Glycine Betaine to Biogenic Methane in the Formosa Cold Seep of the South China Sea.</title>
        <authorList>
            <person name="Li L."/>
            <person name="Zhang W."/>
            <person name="Zhang S."/>
            <person name="Song L."/>
            <person name="Sun Q."/>
            <person name="Zhang H."/>
            <person name="Xiang H."/>
            <person name="Dong X."/>
        </authorList>
    </citation>
    <scope>NUCLEOTIDE SEQUENCE</scope>
    <source>
        <strain evidence="2">LLY</strain>
    </source>
</reference>
<comment type="caution">
    <text evidence="2">The sequence shown here is derived from an EMBL/GenBank/DDBJ whole genome shotgun (WGS) entry which is preliminary data.</text>
</comment>
<dbReference type="Proteomes" id="UP001056766">
    <property type="component" value="Unassembled WGS sequence"/>
</dbReference>
<evidence type="ECO:0000313" key="3">
    <source>
        <dbReference type="Proteomes" id="UP001056766"/>
    </source>
</evidence>
<dbReference type="InterPro" id="IPR004821">
    <property type="entry name" value="Cyt_trans-like"/>
</dbReference>
<dbReference type="EMBL" id="JAGSOI010000017">
    <property type="protein sequence ID" value="MCM1986539.1"/>
    <property type="molecule type" value="Genomic_DNA"/>
</dbReference>
<accession>A0A9E4ZGK7</accession>
<dbReference type="PANTHER" id="PTHR31285">
    <property type="entry name" value="NICOTINAMIDE MONONUCLEOTIDE ADENYLYLTRANSFERASE"/>
    <property type="match status" value="1"/>
</dbReference>
<dbReference type="Pfam" id="PF01467">
    <property type="entry name" value="CTP_transf_like"/>
    <property type="match status" value="1"/>
</dbReference>
<dbReference type="PANTHER" id="PTHR31285:SF0">
    <property type="entry name" value="NICOTINAMIDE MONONUCLEOTIDE ADENYLYLTRANSFERASE"/>
    <property type="match status" value="1"/>
</dbReference>
<dbReference type="Gene3D" id="3.40.50.620">
    <property type="entry name" value="HUPs"/>
    <property type="match status" value="2"/>
</dbReference>
<dbReference type="InterPro" id="IPR036653">
    <property type="entry name" value="CinA-like_C"/>
</dbReference>
<name>A0A9E4ZGK7_9EURY</name>
<organism evidence="2 3">
    <name type="scientific">Methanococcoides seepicolus</name>
    <dbReference type="NCBI Taxonomy" id="2828780"/>
    <lineage>
        <taxon>Archaea</taxon>
        <taxon>Methanobacteriati</taxon>
        <taxon>Methanobacteriota</taxon>
        <taxon>Stenosarchaea group</taxon>
        <taxon>Methanomicrobia</taxon>
        <taxon>Methanosarcinales</taxon>
        <taxon>Methanosarcinaceae</taxon>
        <taxon>Methanococcoides</taxon>
    </lineage>
</organism>
<dbReference type="GO" id="GO:0000309">
    <property type="term" value="F:nicotinamide-nucleotide adenylyltransferase activity"/>
    <property type="evidence" value="ECO:0007669"/>
    <property type="project" value="TreeGrafter"/>
</dbReference>